<gene>
    <name evidence="2" type="ORF">CO073_01445</name>
</gene>
<keyword evidence="1" id="KW-0732">Signal</keyword>
<name>A0A2M8DRQ7_9BACT</name>
<evidence type="ECO:0008006" key="4">
    <source>
        <dbReference type="Google" id="ProtNLM"/>
    </source>
</evidence>
<dbReference type="AlphaFoldDB" id="A0A2M8DRQ7"/>
<sequence>MKKLFLVFLLLIAFTITAKIALADQDNGCMKLRYCTVPAPTVLKVITSDNKTIVAGVSWNETLVDIYVDDKYAGRAQMQVGSGDTGYFDFELIGSGAKDSEIYAIARNLNERDRSIKSNILNKE</sequence>
<dbReference type="Proteomes" id="UP000230136">
    <property type="component" value="Unassembled WGS sequence"/>
</dbReference>
<organism evidence="2 3">
    <name type="scientific">Candidatus Komeilibacteria bacterium CG_4_9_14_0_8_um_filter_36_9</name>
    <dbReference type="NCBI Taxonomy" id="1974473"/>
    <lineage>
        <taxon>Bacteria</taxon>
        <taxon>Candidatus Komeiliibacteriota</taxon>
    </lineage>
</organism>
<feature type="chain" id="PRO_5014598200" description="Carbohydrate esterase 2 N-terminal domain-containing protein" evidence="1">
    <location>
        <begin position="19"/>
        <end position="124"/>
    </location>
</feature>
<dbReference type="EMBL" id="PFSY01000067">
    <property type="protein sequence ID" value="PJC02062.1"/>
    <property type="molecule type" value="Genomic_DNA"/>
</dbReference>
<accession>A0A2M8DRQ7</accession>
<proteinExistence type="predicted"/>
<protein>
    <recommendedName>
        <fullName evidence="4">Carbohydrate esterase 2 N-terminal domain-containing protein</fullName>
    </recommendedName>
</protein>
<evidence type="ECO:0000313" key="3">
    <source>
        <dbReference type="Proteomes" id="UP000230136"/>
    </source>
</evidence>
<evidence type="ECO:0000313" key="2">
    <source>
        <dbReference type="EMBL" id="PJC02062.1"/>
    </source>
</evidence>
<comment type="caution">
    <text evidence="2">The sequence shown here is derived from an EMBL/GenBank/DDBJ whole genome shotgun (WGS) entry which is preliminary data.</text>
</comment>
<reference evidence="3" key="1">
    <citation type="submission" date="2017-09" db="EMBL/GenBank/DDBJ databases">
        <title>Depth-based differentiation of microbial function through sediment-hosted aquifers and enrichment of novel symbionts in the deep terrestrial subsurface.</title>
        <authorList>
            <person name="Probst A.J."/>
            <person name="Ladd B."/>
            <person name="Jarett J.K."/>
            <person name="Geller-Mcgrath D.E."/>
            <person name="Sieber C.M.K."/>
            <person name="Emerson J.B."/>
            <person name="Anantharaman K."/>
            <person name="Thomas B.C."/>
            <person name="Malmstrom R."/>
            <person name="Stieglmeier M."/>
            <person name="Klingl A."/>
            <person name="Woyke T."/>
            <person name="Ryan C.M."/>
            <person name="Banfield J.F."/>
        </authorList>
    </citation>
    <scope>NUCLEOTIDE SEQUENCE [LARGE SCALE GENOMIC DNA]</scope>
</reference>
<evidence type="ECO:0000256" key="1">
    <source>
        <dbReference type="SAM" id="SignalP"/>
    </source>
</evidence>
<feature type="signal peptide" evidence="1">
    <location>
        <begin position="1"/>
        <end position="18"/>
    </location>
</feature>